<dbReference type="EMBL" id="LZJS01000102">
    <property type="protein sequence ID" value="OBH59465.1"/>
    <property type="molecule type" value="Genomic_DNA"/>
</dbReference>
<dbReference type="RefSeq" id="WP_064952192.1">
    <property type="nucleotide sequence ID" value="NZ_LZJS01000102.1"/>
</dbReference>
<reference evidence="2 3" key="1">
    <citation type="submission" date="2016-06" db="EMBL/GenBank/DDBJ databases">
        <authorList>
            <person name="Kjaerup R.B."/>
            <person name="Dalgaard T.S."/>
            <person name="Juul-Madsen H.R."/>
        </authorList>
    </citation>
    <scope>NUCLEOTIDE SEQUENCE [LARGE SCALE GENOMIC DNA]</scope>
    <source>
        <strain evidence="2 3">E2464</strain>
    </source>
</reference>
<evidence type="ECO:0000313" key="3">
    <source>
        <dbReference type="Proteomes" id="UP000093861"/>
    </source>
</evidence>
<comment type="caution">
    <text evidence="2">The sequence shown here is derived from an EMBL/GenBank/DDBJ whole genome shotgun (WGS) entry which is preliminary data.</text>
</comment>
<proteinExistence type="predicted"/>
<feature type="signal peptide" evidence="1">
    <location>
        <begin position="1"/>
        <end position="22"/>
    </location>
</feature>
<gene>
    <name evidence="2" type="ORF">A5685_03215</name>
</gene>
<protein>
    <recommendedName>
        <fullName evidence="4">DUF732 domain-containing protein</fullName>
    </recommendedName>
</protein>
<dbReference type="AlphaFoldDB" id="A0A1A2S622"/>
<name>A0A1A2S622_9MYCO</name>
<keyword evidence="1" id="KW-0732">Signal</keyword>
<organism evidence="2 3">
    <name type="scientific">Mycobacterium colombiense</name>
    <dbReference type="NCBI Taxonomy" id="339268"/>
    <lineage>
        <taxon>Bacteria</taxon>
        <taxon>Bacillati</taxon>
        <taxon>Actinomycetota</taxon>
        <taxon>Actinomycetes</taxon>
        <taxon>Mycobacteriales</taxon>
        <taxon>Mycobacteriaceae</taxon>
        <taxon>Mycobacterium</taxon>
        <taxon>Mycobacterium avium complex (MAC)</taxon>
    </lineage>
</organism>
<evidence type="ECO:0000313" key="2">
    <source>
        <dbReference type="EMBL" id="OBH59465.1"/>
    </source>
</evidence>
<feature type="chain" id="PRO_5008314926" description="DUF732 domain-containing protein" evidence="1">
    <location>
        <begin position="23"/>
        <end position="93"/>
    </location>
</feature>
<dbReference type="Proteomes" id="UP000093861">
    <property type="component" value="Unassembled WGS sequence"/>
</dbReference>
<evidence type="ECO:0000256" key="1">
    <source>
        <dbReference type="SAM" id="SignalP"/>
    </source>
</evidence>
<evidence type="ECO:0008006" key="4">
    <source>
        <dbReference type="Google" id="ProtNLM"/>
    </source>
</evidence>
<sequence>MKSPMVGAIVVAVLWTAAPAQATLGDDTADTTCRTLGNNLTGNATNDAAVFAKVARGLADVYATSMQTGMQIEAYQIKTYCPQYEAYLRKAAG</sequence>
<accession>A0A1A2S622</accession>